<dbReference type="GO" id="GO:0005524">
    <property type="term" value="F:ATP binding"/>
    <property type="evidence" value="ECO:0007669"/>
    <property type="project" value="UniProtKB-UniRule"/>
</dbReference>
<dbReference type="RefSeq" id="WP_149334092.1">
    <property type="nucleotide sequence ID" value="NZ_BJJW01000005.1"/>
</dbReference>
<dbReference type="InterPro" id="IPR012796">
    <property type="entry name" value="Lysidine-tRNA-synth_C"/>
</dbReference>
<evidence type="ECO:0000259" key="9">
    <source>
        <dbReference type="SMART" id="SM00977"/>
    </source>
</evidence>
<dbReference type="InterPro" id="IPR014729">
    <property type="entry name" value="Rossmann-like_a/b/a_fold"/>
</dbReference>
<evidence type="ECO:0000256" key="7">
    <source>
        <dbReference type="ARBA" id="ARBA00048539"/>
    </source>
</evidence>
<evidence type="ECO:0000313" key="10">
    <source>
        <dbReference type="EMBL" id="GDZ83480.1"/>
    </source>
</evidence>
<dbReference type="InterPro" id="IPR011063">
    <property type="entry name" value="TilS/TtcA_N"/>
</dbReference>
<dbReference type="GO" id="GO:0005737">
    <property type="term" value="C:cytoplasm"/>
    <property type="evidence" value="ECO:0007669"/>
    <property type="project" value="UniProtKB-SubCell"/>
</dbReference>
<evidence type="ECO:0000256" key="2">
    <source>
        <dbReference type="ARBA" id="ARBA00022490"/>
    </source>
</evidence>
<evidence type="ECO:0000256" key="3">
    <source>
        <dbReference type="ARBA" id="ARBA00022598"/>
    </source>
</evidence>
<dbReference type="NCBIfam" id="TIGR02433">
    <property type="entry name" value="lysidine_TilS_C"/>
    <property type="match status" value="1"/>
</dbReference>
<dbReference type="EMBL" id="BJJW01000005">
    <property type="protein sequence ID" value="GDZ83480.1"/>
    <property type="molecule type" value="Genomic_DNA"/>
</dbReference>
<evidence type="ECO:0000256" key="4">
    <source>
        <dbReference type="ARBA" id="ARBA00022694"/>
    </source>
</evidence>
<organism evidence="10 11">
    <name type="scientific">Leuconostoc citreum</name>
    <dbReference type="NCBI Taxonomy" id="33964"/>
    <lineage>
        <taxon>Bacteria</taxon>
        <taxon>Bacillati</taxon>
        <taxon>Bacillota</taxon>
        <taxon>Bacilli</taxon>
        <taxon>Lactobacillales</taxon>
        <taxon>Lactobacillaceae</taxon>
        <taxon>Leuconostoc</taxon>
    </lineage>
</organism>
<dbReference type="EC" id="6.3.4.19" evidence="8"/>
<keyword evidence="2 8" id="KW-0963">Cytoplasm</keyword>
<comment type="catalytic activity">
    <reaction evidence="7 8">
        <text>cytidine(34) in tRNA(Ile2) + L-lysine + ATP = lysidine(34) in tRNA(Ile2) + AMP + diphosphate + H(+)</text>
        <dbReference type="Rhea" id="RHEA:43744"/>
        <dbReference type="Rhea" id="RHEA-COMP:10625"/>
        <dbReference type="Rhea" id="RHEA-COMP:10670"/>
        <dbReference type="ChEBI" id="CHEBI:15378"/>
        <dbReference type="ChEBI" id="CHEBI:30616"/>
        <dbReference type="ChEBI" id="CHEBI:32551"/>
        <dbReference type="ChEBI" id="CHEBI:33019"/>
        <dbReference type="ChEBI" id="CHEBI:82748"/>
        <dbReference type="ChEBI" id="CHEBI:83665"/>
        <dbReference type="ChEBI" id="CHEBI:456215"/>
        <dbReference type="EC" id="6.3.4.19"/>
    </reaction>
</comment>
<dbReference type="InterPro" id="IPR012094">
    <property type="entry name" value="tRNA_Ile_lys_synt"/>
</dbReference>
<keyword evidence="6 8" id="KW-0067">ATP-binding</keyword>
<dbReference type="Pfam" id="PF01171">
    <property type="entry name" value="ATP_bind_3"/>
    <property type="match status" value="1"/>
</dbReference>
<gene>
    <name evidence="8 10" type="primary">tilS</name>
    <name evidence="10" type="ORF">LCIT_07220</name>
</gene>
<keyword evidence="4 8" id="KW-0819">tRNA processing</keyword>
<dbReference type="GO" id="GO:0032267">
    <property type="term" value="F:tRNA(Ile)-lysidine synthase activity"/>
    <property type="evidence" value="ECO:0007669"/>
    <property type="project" value="UniProtKB-EC"/>
</dbReference>
<dbReference type="InterPro" id="IPR012795">
    <property type="entry name" value="tRNA_Ile_lys_synt_N"/>
</dbReference>
<evidence type="ECO:0000256" key="1">
    <source>
        <dbReference type="ARBA" id="ARBA00004496"/>
    </source>
</evidence>
<feature type="binding site" evidence="8">
    <location>
        <begin position="23"/>
        <end position="28"/>
    </location>
    <ligand>
        <name>ATP</name>
        <dbReference type="ChEBI" id="CHEBI:30616"/>
    </ligand>
</feature>
<dbReference type="HAMAP" id="MF_01161">
    <property type="entry name" value="tRNA_Ile_lys_synt"/>
    <property type="match status" value="1"/>
</dbReference>
<feature type="domain" description="Lysidine-tRNA(Ile) synthetase C-terminal" evidence="9">
    <location>
        <begin position="355"/>
        <end position="430"/>
    </location>
</feature>
<evidence type="ECO:0000313" key="11">
    <source>
        <dbReference type="Proteomes" id="UP000323274"/>
    </source>
</evidence>
<comment type="subcellular location">
    <subcellularLocation>
        <location evidence="1 8">Cytoplasm</location>
    </subcellularLocation>
</comment>
<keyword evidence="5 8" id="KW-0547">Nucleotide-binding</keyword>
<keyword evidence="3 8" id="KW-0436">Ligase</keyword>
<dbReference type="PANTHER" id="PTHR43033:SF1">
    <property type="entry name" value="TRNA(ILE)-LYSIDINE SYNTHASE-RELATED"/>
    <property type="match status" value="1"/>
</dbReference>
<dbReference type="SMART" id="SM00977">
    <property type="entry name" value="TilS_C"/>
    <property type="match status" value="1"/>
</dbReference>
<comment type="similarity">
    <text evidence="8">Belongs to the tRNA(Ile)-lysidine synthase family.</text>
</comment>
<accession>A0A5A5TXL7</accession>
<dbReference type="AlphaFoldDB" id="A0A5A5TXL7"/>
<dbReference type="Proteomes" id="UP000323274">
    <property type="component" value="Unassembled WGS sequence"/>
</dbReference>
<dbReference type="NCBIfam" id="TIGR02432">
    <property type="entry name" value="lysidine_TilS_N"/>
    <property type="match status" value="1"/>
</dbReference>
<dbReference type="Gene3D" id="3.40.50.620">
    <property type="entry name" value="HUPs"/>
    <property type="match status" value="1"/>
</dbReference>
<evidence type="ECO:0000256" key="5">
    <source>
        <dbReference type="ARBA" id="ARBA00022741"/>
    </source>
</evidence>
<dbReference type="SUPFAM" id="SSF52402">
    <property type="entry name" value="Adenine nucleotide alpha hydrolases-like"/>
    <property type="match status" value="1"/>
</dbReference>
<evidence type="ECO:0000256" key="8">
    <source>
        <dbReference type="HAMAP-Rule" id="MF_01161"/>
    </source>
</evidence>
<name>A0A5A5TXL7_LEUCI</name>
<dbReference type="GO" id="GO:0006400">
    <property type="term" value="P:tRNA modification"/>
    <property type="evidence" value="ECO:0007669"/>
    <property type="project" value="UniProtKB-UniRule"/>
</dbReference>
<comment type="domain">
    <text evidence="8">The N-terminal region contains the highly conserved SGGXDS motif, predicted to be a P-loop motif involved in ATP binding.</text>
</comment>
<evidence type="ECO:0000256" key="6">
    <source>
        <dbReference type="ARBA" id="ARBA00022840"/>
    </source>
</evidence>
<sequence>MINKIDEQLRRYDWEATIIVAVSGGVDSVVLLHALRQYLPDTKLVVAHVNYHLRKESDGDALFVRQLATTYQAVFEQIDWSIMPSHAVEEKAREFRYRFFARLAGQYQTKTIVVAHHANDQAETVLLKLIRGGRLEQLAGMSVKKSLVLRPFLGITKQQLITYAQQHHLSWREDDTNFDATYTPRNLLRNIVIPELKTINPQVVNHVNSFAKQIAEQSELISFQAKQYLPLLTKDWTKIPDLWLEVTLAAYLHEQKVYRFKQQQLKQIHQLLINEKKPTGSIQLSHTVVLIKNYRQVYLKKTTEILNTVQDLPTLMLKLNQWQNFADDVYCWTTNQPVNSDNSFVFGLVDELPAIYLRPVKTSDKLALIHGHKKLRRLAIDEKLSQNERHDMVVLSTPNDDVIAVRVRQRWRLSADFVSKQDATNYWLAWRIEEK</sequence>
<dbReference type="PANTHER" id="PTHR43033">
    <property type="entry name" value="TRNA(ILE)-LYSIDINE SYNTHASE-RELATED"/>
    <property type="match status" value="1"/>
</dbReference>
<comment type="caution">
    <text evidence="10">The sequence shown here is derived from an EMBL/GenBank/DDBJ whole genome shotgun (WGS) entry which is preliminary data.</text>
</comment>
<comment type="function">
    <text evidence="8">Ligates lysine onto the cytidine present at position 34 of the AUA codon-specific tRNA(Ile) that contains the anticodon CAU, in an ATP-dependent manner. Cytidine is converted to lysidine, thus changing the amino acid specificity of the tRNA from methionine to isoleucine.</text>
</comment>
<protein>
    <recommendedName>
        <fullName evidence="8">tRNA(Ile)-lysidine synthase</fullName>
        <ecNumber evidence="8">6.3.4.19</ecNumber>
    </recommendedName>
    <alternativeName>
        <fullName evidence="8">tRNA(Ile)-2-lysyl-cytidine synthase</fullName>
    </alternativeName>
    <alternativeName>
        <fullName evidence="8">tRNA(Ile)-lysidine synthetase</fullName>
    </alternativeName>
</protein>
<proteinExistence type="inferred from homology"/>
<reference evidence="10 11" key="1">
    <citation type="submission" date="2019-04" db="EMBL/GenBank/DDBJ databases">
        <title>A pseudo-fructophilic Leuconostoc citreum strain F192-5 isolated from peel of satsuma mandarin: the first report for isolation and characterization of strain-dependent fructophilic-like characteristics.</title>
        <authorList>
            <person name="Maeno S."/>
            <person name="Tanizawa Y."/>
            <person name="Kajikawa A."/>
            <person name="Kanesaki Y."/>
            <person name="Kubota E."/>
            <person name="Arita M."/>
            <person name="Leon D."/>
            <person name="Endo A."/>
        </authorList>
    </citation>
    <scope>NUCLEOTIDE SEQUENCE [LARGE SCALE GENOMIC DNA]</scope>
    <source>
        <strain evidence="10 11">F192-5</strain>
    </source>
</reference>
<dbReference type="CDD" id="cd01992">
    <property type="entry name" value="TilS_N"/>
    <property type="match status" value="1"/>
</dbReference>